<keyword evidence="7 16" id="KW-0812">Transmembrane</keyword>
<feature type="binding site" evidence="15">
    <location>
        <position position="154"/>
    </location>
    <ligand>
        <name>Mg(2+)</name>
        <dbReference type="ChEBI" id="CHEBI:18420"/>
        <label>1</label>
        <note>catalytic</note>
    </ligand>
</feature>
<evidence type="ECO:0000256" key="5">
    <source>
        <dbReference type="ARBA" id="ARBA00009759"/>
    </source>
</evidence>
<dbReference type="GO" id="GO:0008254">
    <property type="term" value="F:3'-nucleotidase activity"/>
    <property type="evidence" value="ECO:0007669"/>
    <property type="project" value="TreeGrafter"/>
</dbReference>
<keyword evidence="10 15" id="KW-0460">Magnesium</keyword>
<proteinExistence type="inferred from homology"/>
<feature type="transmembrane region" description="Helical" evidence="16">
    <location>
        <begin position="12"/>
        <end position="29"/>
    </location>
</feature>
<evidence type="ECO:0000256" key="13">
    <source>
        <dbReference type="ARBA" id="ARBA00042119"/>
    </source>
</evidence>
<dbReference type="CDD" id="cd01640">
    <property type="entry name" value="IPPase"/>
    <property type="match status" value="1"/>
</dbReference>
<comment type="cofactor">
    <cofactor evidence="2 15">
        <name>Mg(2+)</name>
        <dbReference type="ChEBI" id="CHEBI:18420"/>
    </cofactor>
</comment>
<evidence type="ECO:0000256" key="8">
    <source>
        <dbReference type="ARBA" id="ARBA00022723"/>
    </source>
</evidence>
<dbReference type="STRING" id="195883.A0A482X1R2"/>
<evidence type="ECO:0000256" key="1">
    <source>
        <dbReference type="ARBA" id="ARBA00001033"/>
    </source>
</evidence>
<dbReference type="GO" id="GO:0005794">
    <property type="term" value="C:Golgi apparatus"/>
    <property type="evidence" value="ECO:0007669"/>
    <property type="project" value="UniProtKB-ARBA"/>
</dbReference>
<dbReference type="FunFam" id="3.40.190.80:FF:000007">
    <property type="entry name" value="Blast:Putative inositol monophosphatase 3"/>
    <property type="match status" value="1"/>
</dbReference>
<accession>A0A482X1R2</accession>
<evidence type="ECO:0000256" key="12">
    <source>
        <dbReference type="ARBA" id="ARBA00023136"/>
    </source>
</evidence>
<sequence length="335" mass="36738">MNLGGTIRLNSLGLCIVLGLFMLFLLYMTKFATKSEEEKLADVNLRKVLIAAVEAAERGGKEIVKVQKGIIVEKTKGKTKEGANIPVTNADLSSHCVMYNGLQDTFPTVSVFSEETQADCEKSPPLELVPTVDKGMDDLVDQFVSGEDLAIWIDPLDATYEFTENLLQYVSTMVCVAYKGKPIIGVIHKPFGKEPKTTWAWVNVGSSPHITSYRETKKKPTVIVSRSHAGHVKEFAKEAIGADVEVISAGGAGYKVLELLSGNVTVYMHSTKIFKWDICAGNAILSAMNGKMTTLAGEPIYYSRTSEPSNSRGVLATMDKHKWYAEKFKSISDQL</sequence>
<evidence type="ECO:0000256" key="15">
    <source>
        <dbReference type="PIRSR" id="PIRSR600760-2"/>
    </source>
</evidence>
<feature type="binding site" evidence="15">
    <location>
        <position position="277"/>
    </location>
    <ligand>
        <name>Mg(2+)</name>
        <dbReference type="ChEBI" id="CHEBI:18420"/>
        <label>1</label>
        <note>catalytic</note>
    </ligand>
</feature>
<comment type="subcellular location">
    <subcellularLocation>
        <location evidence="3">Membrane</location>
        <topology evidence="3">Single-pass membrane protein</topology>
    </subcellularLocation>
</comment>
<evidence type="ECO:0000256" key="7">
    <source>
        <dbReference type="ARBA" id="ARBA00022692"/>
    </source>
</evidence>
<dbReference type="PANTHER" id="PTHR43028">
    <property type="entry name" value="3'(2'),5'-BISPHOSPHATE NUCLEOTIDASE 1"/>
    <property type="match status" value="1"/>
</dbReference>
<keyword evidence="18" id="KW-1185">Reference proteome</keyword>
<evidence type="ECO:0000256" key="16">
    <source>
        <dbReference type="SAM" id="Phobius"/>
    </source>
</evidence>
<evidence type="ECO:0000256" key="9">
    <source>
        <dbReference type="ARBA" id="ARBA00022801"/>
    </source>
</evidence>
<comment type="catalytic activity">
    <reaction evidence="1">
        <text>a myo-inositol phosphate + H2O = myo-inositol + phosphate</text>
        <dbReference type="Rhea" id="RHEA:24056"/>
        <dbReference type="ChEBI" id="CHEBI:15377"/>
        <dbReference type="ChEBI" id="CHEBI:17268"/>
        <dbReference type="ChEBI" id="CHEBI:43474"/>
        <dbReference type="ChEBI" id="CHEBI:84139"/>
        <dbReference type="EC" id="3.1.3.25"/>
    </reaction>
</comment>
<keyword evidence="12 16" id="KW-0472">Membrane</keyword>
<dbReference type="InterPro" id="IPR050725">
    <property type="entry name" value="CysQ/Inositol_MonoPase"/>
</dbReference>
<feature type="binding site" evidence="15">
    <location>
        <position position="114"/>
    </location>
    <ligand>
        <name>Mg(2+)</name>
        <dbReference type="ChEBI" id="CHEBI:18420"/>
        <label>1</label>
        <note>catalytic</note>
    </ligand>
</feature>
<dbReference type="GO" id="GO:0016020">
    <property type="term" value="C:membrane"/>
    <property type="evidence" value="ECO:0007669"/>
    <property type="project" value="UniProtKB-SubCell"/>
</dbReference>
<evidence type="ECO:0000256" key="11">
    <source>
        <dbReference type="ARBA" id="ARBA00022989"/>
    </source>
</evidence>
<dbReference type="EC" id="3.1.3.25" evidence="6"/>
<reference evidence="17 18" key="1">
    <citation type="journal article" date="2017" name="Gigascience">
        <title>Genome sequence of the small brown planthopper, Laodelphax striatellus.</title>
        <authorList>
            <person name="Zhu J."/>
            <person name="Jiang F."/>
            <person name="Wang X."/>
            <person name="Yang P."/>
            <person name="Bao Y."/>
            <person name="Zhao W."/>
            <person name="Wang W."/>
            <person name="Lu H."/>
            <person name="Wang Q."/>
            <person name="Cui N."/>
            <person name="Li J."/>
            <person name="Chen X."/>
            <person name="Luo L."/>
            <person name="Yu J."/>
            <person name="Kang L."/>
            <person name="Cui F."/>
        </authorList>
    </citation>
    <scope>NUCLEOTIDE SEQUENCE [LARGE SCALE GENOMIC DNA]</scope>
    <source>
        <strain evidence="17">Lst14</strain>
    </source>
</reference>
<dbReference type="Proteomes" id="UP000291343">
    <property type="component" value="Unassembled WGS sequence"/>
</dbReference>
<evidence type="ECO:0000256" key="10">
    <source>
        <dbReference type="ARBA" id="ARBA00022842"/>
    </source>
</evidence>
<dbReference type="EMBL" id="QKKF02019844">
    <property type="protein sequence ID" value="RZF39602.1"/>
    <property type="molecule type" value="Genomic_DNA"/>
</dbReference>
<dbReference type="InterPro" id="IPR000760">
    <property type="entry name" value="Inositol_monophosphatase-like"/>
</dbReference>
<keyword evidence="11 16" id="KW-1133">Transmembrane helix</keyword>
<evidence type="ECO:0000256" key="3">
    <source>
        <dbReference type="ARBA" id="ARBA00004167"/>
    </source>
</evidence>
<comment type="similarity">
    <text evidence="5">Belongs to the inositol monophosphatase superfamily.</text>
</comment>
<organism evidence="17 18">
    <name type="scientific">Laodelphax striatellus</name>
    <name type="common">Small brown planthopper</name>
    <name type="synonym">Delphax striatella</name>
    <dbReference type="NCBI Taxonomy" id="195883"/>
    <lineage>
        <taxon>Eukaryota</taxon>
        <taxon>Metazoa</taxon>
        <taxon>Ecdysozoa</taxon>
        <taxon>Arthropoda</taxon>
        <taxon>Hexapoda</taxon>
        <taxon>Insecta</taxon>
        <taxon>Pterygota</taxon>
        <taxon>Neoptera</taxon>
        <taxon>Paraneoptera</taxon>
        <taxon>Hemiptera</taxon>
        <taxon>Auchenorrhyncha</taxon>
        <taxon>Fulgoroidea</taxon>
        <taxon>Delphacidae</taxon>
        <taxon>Criomorphinae</taxon>
        <taxon>Laodelphax</taxon>
    </lineage>
</organism>
<evidence type="ECO:0000313" key="17">
    <source>
        <dbReference type="EMBL" id="RZF39602.1"/>
    </source>
</evidence>
<keyword evidence="8 15" id="KW-0479">Metal-binding</keyword>
<dbReference type="InParanoid" id="A0A482X1R2"/>
<evidence type="ECO:0000313" key="18">
    <source>
        <dbReference type="Proteomes" id="UP000291343"/>
    </source>
</evidence>
<name>A0A482X1R2_LAOST</name>
<gene>
    <name evidence="17" type="ORF">LSTR_LSTR001123</name>
</gene>
<protein>
    <recommendedName>
        <fullName evidence="14">Putative inositol monophosphatase 3</fullName>
        <ecNumber evidence="6">3.1.3.25</ecNumber>
    </recommendedName>
    <alternativeName>
        <fullName evidence="13">Myo-inositol monophosphatase A3</fullName>
    </alternativeName>
</protein>
<feature type="binding site" evidence="15">
    <location>
        <position position="156"/>
    </location>
    <ligand>
        <name>Mg(2+)</name>
        <dbReference type="ChEBI" id="CHEBI:18420"/>
        <label>1</label>
        <note>catalytic</note>
    </ligand>
</feature>
<dbReference type="GO" id="GO:0046872">
    <property type="term" value="F:metal ion binding"/>
    <property type="evidence" value="ECO:0007669"/>
    <property type="project" value="UniProtKB-KW"/>
</dbReference>
<dbReference type="FunFam" id="3.30.540.10:FF:000012">
    <property type="entry name" value="Blast:Putative inositol monophosphatase 3"/>
    <property type="match status" value="1"/>
</dbReference>
<dbReference type="OrthoDB" id="74460at2759"/>
<keyword evidence="9" id="KW-0378">Hydrolase</keyword>
<dbReference type="FunCoup" id="A0A482X1R2">
    <property type="interactions" value="1276"/>
</dbReference>
<dbReference type="PANTHER" id="PTHR43028:SF4">
    <property type="entry name" value="INOSITOL MONOPHOSPHATASE 3"/>
    <property type="match status" value="1"/>
</dbReference>
<dbReference type="Pfam" id="PF00459">
    <property type="entry name" value="Inositol_P"/>
    <property type="match status" value="1"/>
</dbReference>
<feature type="binding site" evidence="15">
    <location>
        <position position="157"/>
    </location>
    <ligand>
        <name>Mg(2+)</name>
        <dbReference type="ChEBI" id="CHEBI:18420"/>
        <label>1</label>
        <note>catalytic</note>
    </ligand>
</feature>
<evidence type="ECO:0000256" key="14">
    <source>
        <dbReference type="ARBA" id="ARBA00074068"/>
    </source>
</evidence>
<dbReference type="SUPFAM" id="SSF56655">
    <property type="entry name" value="Carbohydrate phosphatase"/>
    <property type="match status" value="1"/>
</dbReference>
<evidence type="ECO:0000256" key="6">
    <source>
        <dbReference type="ARBA" id="ARBA00013106"/>
    </source>
</evidence>
<dbReference type="GO" id="GO:0052834">
    <property type="term" value="F:inositol monophosphate phosphatase activity"/>
    <property type="evidence" value="ECO:0007669"/>
    <property type="project" value="UniProtKB-EC"/>
</dbReference>
<dbReference type="AlphaFoldDB" id="A0A482X1R2"/>
<dbReference type="SMR" id="A0A482X1R2"/>
<dbReference type="Gene3D" id="3.40.190.80">
    <property type="match status" value="1"/>
</dbReference>
<dbReference type="Gene3D" id="3.30.540.10">
    <property type="entry name" value="Fructose-1,6-Bisphosphatase, subunit A, domain 1"/>
    <property type="match status" value="1"/>
</dbReference>
<evidence type="ECO:0000256" key="2">
    <source>
        <dbReference type="ARBA" id="ARBA00001946"/>
    </source>
</evidence>
<evidence type="ECO:0000256" key="4">
    <source>
        <dbReference type="ARBA" id="ARBA00005152"/>
    </source>
</evidence>
<comment type="caution">
    <text evidence="17">The sequence shown here is derived from an EMBL/GenBank/DDBJ whole genome shotgun (WGS) entry which is preliminary data.</text>
</comment>
<comment type="pathway">
    <text evidence="4">Polyol metabolism; myo-inositol biosynthesis; myo-inositol from D-glucose 6-phosphate: step 2/2.</text>
</comment>